<reference evidence="5" key="1">
    <citation type="journal article" date="2021" name="Environ. Microbiol.">
        <title>Genomic characterization of three novel Desulfobacterota classes expand the metabolic and phylogenetic diversity of the phylum.</title>
        <authorList>
            <person name="Murphy C.L."/>
            <person name="Biggerstaff J."/>
            <person name="Eichhorn A."/>
            <person name="Ewing E."/>
            <person name="Shahan R."/>
            <person name="Soriano D."/>
            <person name="Stewart S."/>
            <person name="VanMol K."/>
            <person name="Walker R."/>
            <person name="Walters P."/>
            <person name="Elshahed M.S."/>
            <person name="Youssef N.H."/>
        </authorList>
    </citation>
    <scope>NUCLEOTIDE SEQUENCE</scope>
    <source>
        <strain evidence="5">Zod_Metabat.24</strain>
    </source>
</reference>
<dbReference type="Gene3D" id="3.40.50.720">
    <property type="entry name" value="NAD(P)-binding Rossmann-like Domain"/>
    <property type="match status" value="1"/>
</dbReference>
<dbReference type="SUPFAM" id="SSF48179">
    <property type="entry name" value="6-phosphogluconate dehydrogenase C-terminal domain-like"/>
    <property type="match status" value="1"/>
</dbReference>
<evidence type="ECO:0000313" key="5">
    <source>
        <dbReference type="EMBL" id="MBN1574269.1"/>
    </source>
</evidence>
<evidence type="ECO:0000256" key="1">
    <source>
        <dbReference type="ARBA" id="ARBA00023002"/>
    </source>
</evidence>
<dbReference type="AlphaFoldDB" id="A0A9D8KGI4"/>
<dbReference type="GO" id="GO:0016616">
    <property type="term" value="F:oxidoreductase activity, acting on the CH-OH group of donors, NAD or NADP as acceptor"/>
    <property type="evidence" value="ECO:0007669"/>
    <property type="project" value="InterPro"/>
</dbReference>
<dbReference type="SUPFAM" id="SSF51735">
    <property type="entry name" value="NAD(P)-binding Rossmann-fold domains"/>
    <property type="match status" value="1"/>
</dbReference>
<comment type="caution">
    <text evidence="5">The sequence shown here is derived from an EMBL/GenBank/DDBJ whole genome shotgun (WGS) entry which is preliminary data.</text>
</comment>
<dbReference type="InterPro" id="IPR022694">
    <property type="entry name" value="3-OHacyl-CoA_DH"/>
</dbReference>
<gene>
    <name evidence="5" type="ORF">JW984_13810</name>
</gene>
<evidence type="ECO:0000259" key="3">
    <source>
        <dbReference type="Pfam" id="PF00725"/>
    </source>
</evidence>
<dbReference type="EMBL" id="JAFGIX010000070">
    <property type="protein sequence ID" value="MBN1574269.1"/>
    <property type="molecule type" value="Genomic_DNA"/>
</dbReference>
<dbReference type="Pfam" id="PF00725">
    <property type="entry name" value="3HCDH"/>
    <property type="match status" value="1"/>
</dbReference>
<evidence type="ECO:0000259" key="4">
    <source>
        <dbReference type="Pfam" id="PF02737"/>
    </source>
</evidence>
<dbReference type="InterPro" id="IPR006108">
    <property type="entry name" value="3HC_DH_C"/>
</dbReference>
<name>A0A9D8KGI4_9DELT</name>
<dbReference type="GO" id="GO:0006631">
    <property type="term" value="P:fatty acid metabolic process"/>
    <property type="evidence" value="ECO:0007669"/>
    <property type="project" value="InterPro"/>
</dbReference>
<feature type="domain" description="3-hydroxyacyl-CoA dehydrogenase C-terminal" evidence="3">
    <location>
        <begin position="189"/>
        <end position="285"/>
    </location>
</feature>
<sequence length="302" mass="33634">MTEGIKTVAIIGAGFMGSQIASRASIYGYDVALFDVSADQLKKGEEMTRFFTEGYIDAKGGDLKAVLNRTKFFDDLDKALENADLVIEAVSENVEVKRKVFSQIDEKAPTCAIIATNSSSLPVSKMEGAVVDKRKERVLNIHFASPIPQRNFVELMRGSVTTDEVIDLAVKWSKSIDCIPLLAAKESMGFVVNRVWHSARRDALKMWEDGIADYKDIDRGWIKLTGMQAGIFGAIDYIGVDVVYAIEKAYFEEKGEERFRPPEGLKAMVDRGDLGMKTGKGFYDWPDPEFVKPEFLDPKKCG</sequence>
<evidence type="ECO:0000313" key="6">
    <source>
        <dbReference type="Proteomes" id="UP000809273"/>
    </source>
</evidence>
<dbReference type="InterPro" id="IPR006176">
    <property type="entry name" value="3-OHacyl-CoA_DH_NAD-bd"/>
</dbReference>
<feature type="domain" description="3-hydroxyacyl-CoA dehydrogenase NAD binding" evidence="4">
    <location>
        <begin position="7"/>
        <end position="183"/>
    </location>
</feature>
<dbReference type="Pfam" id="PF02737">
    <property type="entry name" value="3HCDH_N"/>
    <property type="match status" value="1"/>
</dbReference>
<reference evidence="5" key="2">
    <citation type="submission" date="2021-01" db="EMBL/GenBank/DDBJ databases">
        <authorList>
            <person name="Hahn C.R."/>
            <person name="Youssef N.H."/>
            <person name="Elshahed M."/>
        </authorList>
    </citation>
    <scope>NUCLEOTIDE SEQUENCE</scope>
    <source>
        <strain evidence="5">Zod_Metabat.24</strain>
    </source>
</reference>
<keyword evidence="1" id="KW-0560">Oxidoreductase</keyword>
<organism evidence="5 6">
    <name type="scientific">Candidatus Zymogenus saltonus</name>
    <dbReference type="NCBI Taxonomy" id="2844893"/>
    <lineage>
        <taxon>Bacteria</taxon>
        <taxon>Deltaproteobacteria</taxon>
        <taxon>Candidatus Zymogenia</taxon>
        <taxon>Candidatus Zymogeniales</taxon>
        <taxon>Candidatus Zymogenaceae</taxon>
        <taxon>Candidatus Zymogenus</taxon>
    </lineage>
</organism>
<dbReference type="Gene3D" id="1.10.1040.10">
    <property type="entry name" value="N-(1-d-carboxylethyl)-l-norvaline Dehydrogenase, domain 2"/>
    <property type="match status" value="1"/>
</dbReference>
<accession>A0A9D8KGI4</accession>
<feature type="site" description="Important for catalytic activity" evidence="2">
    <location>
        <position position="142"/>
    </location>
</feature>
<dbReference type="Proteomes" id="UP000809273">
    <property type="component" value="Unassembled WGS sequence"/>
</dbReference>
<evidence type="ECO:0000256" key="2">
    <source>
        <dbReference type="PIRSR" id="PIRSR000105-1"/>
    </source>
</evidence>
<dbReference type="GO" id="GO:0070403">
    <property type="term" value="F:NAD+ binding"/>
    <property type="evidence" value="ECO:0007669"/>
    <property type="project" value="InterPro"/>
</dbReference>
<dbReference type="InterPro" id="IPR036291">
    <property type="entry name" value="NAD(P)-bd_dom_sf"/>
</dbReference>
<dbReference type="InterPro" id="IPR013328">
    <property type="entry name" value="6PGD_dom2"/>
</dbReference>
<dbReference type="InterPro" id="IPR008927">
    <property type="entry name" value="6-PGluconate_DH-like_C_sf"/>
</dbReference>
<dbReference type="PANTHER" id="PTHR48075">
    <property type="entry name" value="3-HYDROXYACYL-COA DEHYDROGENASE FAMILY PROTEIN"/>
    <property type="match status" value="1"/>
</dbReference>
<proteinExistence type="predicted"/>
<dbReference type="PIRSF" id="PIRSF000105">
    <property type="entry name" value="HCDH"/>
    <property type="match status" value="1"/>
</dbReference>
<protein>
    <submittedName>
        <fullName evidence="5">3-hydroxyacyl-CoA dehydrogenase family protein</fullName>
    </submittedName>
</protein>
<dbReference type="PANTHER" id="PTHR48075:SF5">
    <property type="entry name" value="3-HYDROXYBUTYRYL-COA DEHYDROGENASE"/>
    <property type="match status" value="1"/>
</dbReference>